<evidence type="ECO:0000256" key="2">
    <source>
        <dbReference type="ARBA" id="ARBA00022448"/>
    </source>
</evidence>
<keyword evidence="6 11" id="KW-1133">Transmembrane helix</keyword>
<comment type="miscellaneous">
    <text evidence="11">In plastids the F-type ATPase is also known as CF(1)CF(0).</text>
</comment>
<sequence length="178" mass="20232">MLQNINLNSILSHSEGFGINTNLFETNILNLTVVIGVLFYYGKTLISDIVTNRRNTIQKSLEEAENKFRQAAENLSFAKEQLQKAKVKAEQIRSQGSSIAKQTSKKILTSAENDIKRLKETTLYAIQFEEEKSIVEVCQKLTDLAIIRAVEKIKQSLNTNIQKKIVLQNTEKLSLFKK</sequence>
<evidence type="ECO:0000256" key="13">
    <source>
        <dbReference type="SAM" id="Coils"/>
    </source>
</evidence>
<keyword evidence="3 11" id="KW-0138">CF(0)</keyword>
<keyword evidence="2 11" id="KW-0813">Transport</keyword>
<dbReference type="GO" id="GO:0046933">
    <property type="term" value="F:proton-transporting ATP synthase activity, rotational mechanism"/>
    <property type="evidence" value="ECO:0007669"/>
    <property type="project" value="UniProtKB-UniRule"/>
</dbReference>
<keyword evidence="5 11" id="KW-0375">Hydrogen ion transport</keyword>
<reference evidence="14" key="1">
    <citation type="journal article" date="2018" name="Sci. Rep.">
        <title>Dynamic evolution of inverted repeats in Euglenophyta plastid genomes.</title>
        <authorList>
            <person name="Karnkowska A."/>
            <person name="Bennett M.S."/>
            <person name="Triemer R.E."/>
        </authorList>
    </citation>
    <scope>NUCLEOTIDE SEQUENCE</scope>
</reference>
<evidence type="ECO:0000256" key="6">
    <source>
        <dbReference type="ARBA" id="ARBA00022989"/>
    </source>
</evidence>
<evidence type="ECO:0000256" key="3">
    <source>
        <dbReference type="ARBA" id="ARBA00022547"/>
    </source>
</evidence>
<keyword evidence="14" id="KW-0934">Plastid</keyword>
<dbReference type="GO" id="GO:0009535">
    <property type="term" value="C:chloroplast thylakoid membrane"/>
    <property type="evidence" value="ECO:0007669"/>
    <property type="project" value="UniProtKB-SubCell"/>
</dbReference>
<evidence type="ECO:0000256" key="10">
    <source>
        <dbReference type="ARBA" id="ARBA00025198"/>
    </source>
</evidence>
<dbReference type="PANTHER" id="PTHR34264">
    <property type="entry name" value="ATP SYNTHASE SUBUNIT B, CHLOROPLASTIC"/>
    <property type="match status" value="1"/>
</dbReference>
<dbReference type="HAMAP" id="MF_01398">
    <property type="entry name" value="ATP_synth_b_bprime"/>
    <property type="match status" value="1"/>
</dbReference>
<comment type="subunit">
    <text evidence="11">F-type ATPases have 2 components, F(1) - the catalytic core - and F(0) - the membrane proton channel. F(1) has five subunits: alpha(3), beta(3), gamma(1), delta(1), epsilon(1). F(0) has four main subunits: a(1), b(1), b'(1) and c(10-14). The alpha and beta chains form an alternating ring which encloses part of the gamma chain. F(1) is attached to F(0) by a central stalk formed by the gamma and epsilon chains, while a peripheral stalk is formed by the delta, b and b' chains.</text>
</comment>
<organism evidence="14">
    <name type="scientific">Lepocinclis tripteris</name>
    <dbReference type="NCBI Taxonomy" id="135494"/>
    <lineage>
        <taxon>Eukaryota</taxon>
        <taxon>Discoba</taxon>
        <taxon>Euglenozoa</taxon>
        <taxon>Euglenida</taxon>
        <taxon>Spirocuta</taxon>
        <taxon>Euglenophyceae</taxon>
        <taxon>Euglenales</taxon>
        <taxon>Phacaceae</taxon>
        <taxon>Lepocinclis</taxon>
    </lineage>
</organism>
<dbReference type="AlphaFoldDB" id="A0A3G3LL29"/>
<evidence type="ECO:0000313" key="14">
    <source>
        <dbReference type="EMBL" id="AYQ93425.1"/>
    </source>
</evidence>
<keyword evidence="4 11" id="KW-0812">Transmembrane</keyword>
<proteinExistence type="inferred from homology"/>
<dbReference type="PANTHER" id="PTHR34264:SF3">
    <property type="entry name" value="ATP SYNTHASE SUBUNIT B, CHLOROPLASTIC"/>
    <property type="match status" value="1"/>
</dbReference>
<keyword evidence="9 11" id="KW-0066">ATP synthesis</keyword>
<dbReference type="InterPro" id="IPR002146">
    <property type="entry name" value="ATP_synth_b/b'su_bac/chlpt"/>
</dbReference>
<comment type="function">
    <text evidence="10 11">F(1)F(0) ATP synthase produces ATP from ADP in the presence of a proton or sodium gradient. F-type ATPases consist of two structural domains, F(1) containing the extramembraneous catalytic core and F(0) containing the membrane proton channel, linked together by a central stalk and a peripheral stalk. During catalysis, ATP synthesis in the catalytic domain of F(1) is coupled via a rotary mechanism of the central stalk subunits to proton translocation.</text>
</comment>
<keyword evidence="11" id="KW-0793">Thylakoid</keyword>
<keyword evidence="14" id="KW-0150">Chloroplast</keyword>
<feature type="coiled-coil region" evidence="13">
    <location>
        <begin position="47"/>
        <end position="121"/>
    </location>
</feature>
<comment type="subcellular location">
    <subcellularLocation>
        <location evidence="1">Membrane</location>
        <topology evidence="1">Single-pass membrane protein</topology>
    </subcellularLocation>
    <subcellularLocation>
        <location evidence="11">Plastid</location>
        <location evidence="11">Chloroplast thylakoid membrane</location>
        <topology evidence="11">Single-pass membrane protein</topology>
    </subcellularLocation>
</comment>
<keyword evidence="13" id="KW-0175">Coiled coil</keyword>
<dbReference type="NCBIfam" id="NF005606">
    <property type="entry name" value="PRK07352.1"/>
    <property type="match status" value="1"/>
</dbReference>
<name>A0A3G3LL29_9EUGL</name>
<dbReference type="CDD" id="cd06503">
    <property type="entry name" value="ATP-synt_Fo_b"/>
    <property type="match status" value="1"/>
</dbReference>
<dbReference type="EMBL" id="MH898669">
    <property type="protein sequence ID" value="AYQ93425.1"/>
    <property type="molecule type" value="Genomic_DNA"/>
</dbReference>
<accession>A0A3G3LL29</accession>
<evidence type="ECO:0000256" key="1">
    <source>
        <dbReference type="ARBA" id="ARBA00004167"/>
    </source>
</evidence>
<evidence type="ECO:0000256" key="9">
    <source>
        <dbReference type="ARBA" id="ARBA00023310"/>
    </source>
</evidence>
<keyword evidence="7 11" id="KW-0406">Ion transport</keyword>
<dbReference type="Pfam" id="PF00430">
    <property type="entry name" value="ATP-synt_B"/>
    <property type="match status" value="1"/>
</dbReference>
<evidence type="ECO:0000256" key="7">
    <source>
        <dbReference type="ARBA" id="ARBA00023065"/>
    </source>
</evidence>
<protein>
    <recommendedName>
        <fullName evidence="11">ATP synthase subunit b, chloroplastic</fullName>
    </recommendedName>
    <alternativeName>
        <fullName evidence="11">ATP synthase F(0) sector subunit b</fullName>
    </alternativeName>
    <alternativeName>
        <fullName evidence="11">ATPase subunit I</fullName>
    </alternativeName>
</protein>
<evidence type="ECO:0000256" key="8">
    <source>
        <dbReference type="ARBA" id="ARBA00023136"/>
    </source>
</evidence>
<evidence type="ECO:0000256" key="4">
    <source>
        <dbReference type="ARBA" id="ARBA00022692"/>
    </source>
</evidence>
<geneLocation type="chloroplast" evidence="14"/>
<keyword evidence="8 11" id="KW-0472">Membrane</keyword>
<dbReference type="GO" id="GO:0045259">
    <property type="term" value="C:proton-transporting ATP synthase complex"/>
    <property type="evidence" value="ECO:0007669"/>
    <property type="project" value="UniProtKB-KW"/>
</dbReference>
<evidence type="ECO:0000256" key="5">
    <source>
        <dbReference type="ARBA" id="ARBA00022781"/>
    </source>
</evidence>
<comment type="function">
    <text evidence="11">Component of the F(0) channel, it forms part of the peripheral stalk, linking F(1) to F(0).</text>
</comment>
<evidence type="ECO:0000256" key="11">
    <source>
        <dbReference type="HAMAP-Rule" id="MF_01398"/>
    </source>
</evidence>
<gene>
    <name evidence="11" type="primary">atpF</name>
</gene>
<evidence type="ECO:0000256" key="12">
    <source>
        <dbReference type="RuleBase" id="RU003848"/>
    </source>
</evidence>
<comment type="similarity">
    <text evidence="11 12">Belongs to the ATPase B chain family.</text>
</comment>